<dbReference type="Gene3D" id="3.40.390.10">
    <property type="entry name" value="Collagenase (Catalytic Domain)"/>
    <property type="match status" value="1"/>
</dbReference>
<protein>
    <submittedName>
        <fullName evidence="2">M43 family zinc metalloprotease</fullName>
    </submittedName>
</protein>
<dbReference type="Pfam" id="PF05572">
    <property type="entry name" value="Peptidase_M43"/>
    <property type="match status" value="1"/>
</dbReference>
<dbReference type="EMBL" id="JBHUIV010000010">
    <property type="protein sequence ID" value="MFD2201172.1"/>
    <property type="molecule type" value="Genomic_DNA"/>
</dbReference>
<dbReference type="GO" id="GO:0008237">
    <property type="term" value="F:metallopeptidase activity"/>
    <property type="evidence" value="ECO:0007669"/>
    <property type="project" value="UniProtKB-KW"/>
</dbReference>
<dbReference type="Proteomes" id="UP001597414">
    <property type="component" value="Unassembled WGS sequence"/>
</dbReference>
<dbReference type="SUPFAM" id="SSF55486">
    <property type="entry name" value="Metalloproteases ('zincins'), catalytic domain"/>
    <property type="match status" value="1"/>
</dbReference>
<evidence type="ECO:0000313" key="3">
    <source>
        <dbReference type="Proteomes" id="UP001597414"/>
    </source>
</evidence>
<gene>
    <name evidence="2" type="ORF">ACFSKV_06315</name>
</gene>
<keyword evidence="2" id="KW-0482">Metalloprotease</keyword>
<name>A0ABW5B4X4_9BACT</name>
<dbReference type="InterPro" id="IPR024079">
    <property type="entry name" value="MetalloPept_cat_dom_sf"/>
</dbReference>
<accession>A0ABW5B4X4</accession>
<reference evidence="3" key="1">
    <citation type="journal article" date="2019" name="Int. J. Syst. Evol. Microbiol.">
        <title>The Global Catalogue of Microorganisms (GCM) 10K type strain sequencing project: providing services to taxonomists for standard genome sequencing and annotation.</title>
        <authorList>
            <consortium name="The Broad Institute Genomics Platform"/>
            <consortium name="The Broad Institute Genome Sequencing Center for Infectious Disease"/>
            <person name="Wu L."/>
            <person name="Ma J."/>
        </authorList>
    </citation>
    <scope>NUCLEOTIDE SEQUENCE [LARGE SCALE GENOMIC DNA]</scope>
    <source>
        <strain evidence="3">KCTC 19812</strain>
    </source>
</reference>
<sequence length="501" mass="57068">MKNVIFLSVFVVLLIFNSCITDNEVENSFYLNQVEKIELSIENKFLIADNNIEKLKLTFKFLDNGNRAILTDTKLELPLQIYLGDSIIESSLLDLSKTGKYKVRAFLPSREGIFSNAIEVEVVDPSIISNLVLDFSDETRNEYAVAKNGTFDFTITAYGENGEIPDIKDQILRNLELQIGNSKINKLEDIQIEEIGILKVQATAFGIKSNILRINSRKEKAFPIKEFQVIFHVFVEGTDISSSEIEKQIMQANMAFGGGVNTNFKRNMNAVNVNFRFKAANRDPEGNFLTISGYNKVSKKLLQNELGQNWWTKFVELWNPTEYINVFIDDGLTVLGVMGSAFTPVLKDAVLGGLQSNPELIELNFPYSISLAPEALDDEYFSRFIFAHELGHYFGLHHTFLGCSDGDYIEDTRAHTDYLGSNLRFDCKGQGFISTNFMDYIVTPDNFTFDQRDRMNIVYDNAHFMPRDLKSPTGRLKNFKKGKLDHSIRPIVCYSRFNQMN</sequence>
<feature type="domain" description="Peptidase M43 pregnancy-associated plasma-A" evidence="1">
    <location>
        <begin position="316"/>
        <end position="457"/>
    </location>
</feature>
<keyword evidence="2" id="KW-0378">Hydrolase</keyword>
<evidence type="ECO:0000259" key="1">
    <source>
        <dbReference type="Pfam" id="PF05572"/>
    </source>
</evidence>
<keyword evidence="2" id="KW-0645">Protease</keyword>
<dbReference type="RefSeq" id="WP_380801077.1">
    <property type="nucleotide sequence ID" value="NZ_JBHUIV010000010.1"/>
</dbReference>
<evidence type="ECO:0000313" key="2">
    <source>
        <dbReference type="EMBL" id="MFD2201172.1"/>
    </source>
</evidence>
<proteinExistence type="predicted"/>
<organism evidence="2 3">
    <name type="scientific">Shivajiella indica</name>
    <dbReference type="NCBI Taxonomy" id="872115"/>
    <lineage>
        <taxon>Bacteria</taxon>
        <taxon>Pseudomonadati</taxon>
        <taxon>Bacteroidota</taxon>
        <taxon>Cytophagia</taxon>
        <taxon>Cytophagales</taxon>
        <taxon>Cyclobacteriaceae</taxon>
        <taxon>Shivajiella</taxon>
    </lineage>
</organism>
<dbReference type="InterPro" id="IPR008754">
    <property type="entry name" value="Peptidase_M43"/>
</dbReference>
<comment type="caution">
    <text evidence="2">The sequence shown here is derived from an EMBL/GenBank/DDBJ whole genome shotgun (WGS) entry which is preliminary data.</text>
</comment>
<keyword evidence="3" id="KW-1185">Reference proteome</keyword>